<name>A0A8S3GQX5_9BILA</name>
<feature type="non-terminal residue" evidence="3">
    <location>
        <position position="1"/>
    </location>
</feature>
<evidence type="ECO:0000313" key="4">
    <source>
        <dbReference type="Proteomes" id="UP000681967"/>
    </source>
</evidence>
<dbReference type="EMBL" id="CAJOBH010279237">
    <property type="protein sequence ID" value="CAF5169715.1"/>
    <property type="molecule type" value="Genomic_DNA"/>
</dbReference>
<accession>A0A8S3GQX5</accession>
<organism evidence="3 4">
    <name type="scientific">Rotaria magnacalcarata</name>
    <dbReference type="NCBI Taxonomy" id="392030"/>
    <lineage>
        <taxon>Eukaryota</taxon>
        <taxon>Metazoa</taxon>
        <taxon>Spiralia</taxon>
        <taxon>Gnathifera</taxon>
        <taxon>Rotifera</taxon>
        <taxon>Eurotatoria</taxon>
        <taxon>Bdelloidea</taxon>
        <taxon>Philodinida</taxon>
        <taxon>Philodinidae</taxon>
        <taxon>Rotaria</taxon>
    </lineage>
</organism>
<dbReference type="Proteomes" id="UP000681720">
    <property type="component" value="Unassembled WGS sequence"/>
</dbReference>
<gene>
    <name evidence="3" type="ORF">BYL167_LOCUS76990</name>
    <name evidence="2" type="ORF">GIL414_LOCUS20077</name>
</gene>
<feature type="region of interest" description="Disordered" evidence="1">
    <location>
        <begin position="41"/>
        <end position="60"/>
    </location>
</feature>
<evidence type="ECO:0000313" key="2">
    <source>
        <dbReference type="EMBL" id="CAF4164249.1"/>
    </source>
</evidence>
<dbReference type="Proteomes" id="UP000681967">
    <property type="component" value="Unassembled WGS sequence"/>
</dbReference>
<proteinExistence type="predicted"/>
<evidence type="ECO:0000256" key="1">
    <source>
        <dbReference type="SAM" id="MobiDB-lite"/>
    </source>
</evidence>
<reference evidence="3" key="1">
    <citation type="submission" date="2021-02" db="EMBL/GenBank/DDBJ databases">
        <authorList>
            <person name="Nowell W R."/>
        </authorList>
    </citation>
    <scope>NUCLEOTIDE SEQUENCE</scope>
</reference>
<dbReference type="EMBL" id="CAJOBJ010012252">
    <property type="protein sequence ID" value="CAF4164249.1"/>
    <property type="molecule type" value="Genomic_DNA"/>
</dbReference>
<dbReference type="AlphaFoldDB" id="A0A8S3GQX5"/>
<protein>
    <submittedName>
        <fullName evidence="3">Uncharacterized protein</fullName>
    </submittedName>
</protein>
<comment type="caution">
    <text evidence="3">The sequence shown here is derived from an EMBL/GenBank/DDBJ whole genome shotgun (WGS) entry which is preliminary data.</text>
</comment>
<evidence type="ECO:0000313" key="3">
    <source>
        <dbReference type="EMBL" id="CAF5169715.1"/>
    </source>
</evidence>
<sequence>MAQFVLVNVVVAVLMKKLDESNRMVADDAEIDEEIERQLEADAHERNYIEQQPLDDADLN</sequence>